<keyword evidence="3" id="KW-1185">Reference proteome</keyword>
<dbReference type="Proteomes" id="UP000028725">
    <property type="component" value="Unassembled WGS sequence"/>
</dbReference>
<dbReference type="AlphaFoldDB" id="A0A085WGK7"/>
<evidence type="ECO:0000313" key="2">
    <source>
        <dbReference type="EMBL" id="KFE66820.1"/>
    </source>
</evidence>
<organism evidence="2 3">
    <name type="scientific">Hyalangium minutum</name>
    <dbReference type="NCBI Taxonomy" id="394096"/>
    <lineage>
        <taxon>Bacteria</taxon>
        <taxon>Pseudomonadati</taxon>
        <taxon>Myxococcota</taxon>
        <taxon>Myxococcia</taxon>
        <taxon>Myxococcales</taxon>
        <taxon>Cystobacterineae</taxon>
        <taxon>Archangiaceae</taxon>
        <taxon>Hyalangium</taxon>
    </lineage>
</organism>
<evidence type="ECO:0000313" key="3">
    <source>
        <dbReference type="Proteomes" id="UP000028725"/>
    </source>
</evidence>
<keyword evidence="1" id="KW-0732">Signal</keyword>
<feature type="signal peptide" evidence="1">
    <location>
        <begin position="1"/>
        <end position="20"/>
    </location>
</feature>
<reference evidence="2 3" key="1">
    <citation type="submission" date="2014-04" db="EMBL/GenBank/DDBJ databases">
        <title>Genome assembly of Hyalangium minutum DSM 14724.</title>
        <authorList>
            <person name="Sharma G."/>
            <person name="Subramanian S."/>
        </authorList>
    </citation>
    <scope>NUCLEOTIDE SEQUENCE [LARGE SCALE GENOMIC DNA]</scope>
    <source>
        <strain evidence="2 3">DSM 14724</strain>
    </source>
</reference>
<feature type="chain" id="PRO_5001799575" description="Lipoprotein" evidence="1">
    <location>
        <begin position="21"/>
        <end position="197"/>
    </location>
</feature>
<evidence type="ECO:0000256" key="1">
    <source>
        <dbReference type="SAM" id="SignalP"/>
    </source>
</evidence>
<proteinExistence type="predicted"/>
<dbReference type="RefSeq" id="WP_044191880.1">
    <property type="nucleotide sequence ID" value="NZ_JMCB01000009.1"/>
</dbReference>
<accession>A0A085WGK7</accession>
<name>A0A085WGK7_9BACT</name>
<sequence>MRVFVPLFLGLCLVGGTAQAGAVKQRKPKGRELALVKEALGGKEPVPKKVLFVSMKSTGAFFFVPVMDFTARPPLQLHLVQDKKLLGTLAPTPADKSWPVLRFEGAVFKDVNDDGLEDVITLTRYMPVTGPKADQVFNQAAIYLGREGKTFELLSGPVLDALNEKPPPSMGEVLKRLKKLDKQKLALPARVSSGPKP</sequence>
<evidence type="ECO:0008006" key="4">
    <source>
        <dbReference type="Google" id="ProtNLM"/>
    </source>
</evidence>
<comment type="caution">
    <text evidence="2">The sequence shown here is derived from an EMBL/GenBank/DDBJ whole genome shotgun (WGS) entry which is preliminary data.</text>
</comment>
<protein>
    <recommendedName>
        <fullName evidence="4">Lipoprotein</fullName>
    </recommendedName>
</protein>
<dbReference type="EMBL" id="JMCB01000009">
    <property type="protein sequence ID" value="KFE66820.1"/>
    <property type="molecule type" value="Genomic_DNA"/>
</dbReference>
<gene>
    <name evidence="2" type="ORF">DB31_9034</name>
</gene>